<dbReference type="AlphaFoldDB" id="A0A4Z2IZU1"/>
<name>A0A4Z2IZU1_9TELE</name>
<sequence length="99" mass="10699">MGHSQCYSWLVAGSQAWEKASLVLPGGPDRARPFSFSCGSCPASGMRPCSPWLGPSQHLLSSLRCSVDGREAESTIYHHLCGQHHHGNAQAGKCHCCEY</sequence>
<accession>A0A4Z2IZU1</accession>
<gene>
    <name evidence="1" type="ORF">EYF80_006701</name>
</gene>
<dbReference type="EMBL" id="SRLO01000035">
    <property type="protein sequence ID" value="TNN83094.1"/>
    <property type="molecule type" value="Genomic_DNA"/>
</dbReference>
<reference evidence="1 2" key="1">
    <citation type="submission" date="2019-03" db="EMBL/GenBank/DDBJ databases">
        <title>First draft genome of Liparis tanakae, snailfish: a comprehensive survey of snailfish specific genes.</title>
        <authorList>
            <person name="Kim W."/>
            <person name="Song I."/>
            <person name="Jeong J.-H."/>
            <person name="Kim D."/>
            <person name="Kim S."/>
            <person name="Ryu S."/>
            <person name="Song J.Y."/>
            <person name="Lee S.K."/>
        </authorList>
    </citation>
    <scope>NUCLEOTIDE SEQUENCE [LARGE SCALE GENOMIC DNA]</scope>
    <source>
        <tissue evidence="1">Muscle</tissue>
    </source>
</reference>
<keyword evidence="2" id="KW-1185">Reference proteome</keyword>
<dbReference type="Proteomes" id="UP000314294">
    <property type="component" value="Unassembled WGS sequence"/>
</dbReference>
<proteinExistence type="predicted"/>
<evidence type="ECO:0000313" key="2">
    <source>
        <dbReference type="Proteomes" id="UP000314294"/>
    </source>
</evidence>
<comment type="caution">
    <text evidence="1">The sequence shown here is derived from an EMBL/GenBank/DDBJ whole genome shotgun (WGS) entry which is preliminary data.</text>
</comment>
<organism evidence="1 2">
    <name type="scientific">Liparis tanakae</name>
    <name type="common">Tanaka's snailfish</name>
    <dbReference type="NCBI Taxonomy" id="230148"/>
    <lineage>
        <taxon>Eukaryota</taxon>
        <taxon>Metazoa</taxon>
        <taxon>Chordata</taxon>
        <taxon>Craniata</taxon>
        <taxon>Vertebrata</taxon>
        <taxon>Euteleostomi</taxon>
        <taxon>Actinopterygii</taxon>
        <taxon>Neopterygii</taxon>
        <taxon>Teleostei</taxon>
        <taxon>Neoteleostei</taxon>
        <taxon>Acanthomorphata</taxon>
        <taxon>Eupercaria</taxon>
        <taxon>Perciformes</taxon>
        <taxon>Cottioidei</taxon>
        <taxon>Cottales</taxon>
        <taxon>Liparidae</taxon>
        <taxon>Liparis</taxon>
    </lineage>
</organism>
<protein>
    <submittedName>
        <fullName evidence="1">Uncharacterized protein</fullName>
    </submittedName>
</protein>
<evidence type="ECO:0000313" key="1">
    <source>
        <dbReference type="EMBL" id="TNN83094.1"/>
    </source>
</evidence>